<feature type="domain" description="C3H1-type" evidence="9">
    <location>
        <begin position="71"/>
        <end position="93"/>
    </location>
</feature>
<dbReference type="InterPro" id="IPR036855">
    <property type="entry name" value="Znf_CCCH_sf"/>
</dbReference>
<comment type="subcellular location">
    <subcellularLocation>
        <location evidence="1">Nucleus</location>
    </subcellularLocation>
</comment>
<dbReference type="SUPFAM" id="SSF90229">
    <property type="entry name" value="CCCH zinc finger"/>
    <property type="match status" value="1"/>
</dbReference>
<reference evidence="12" key="1">
    <citation type="submission" date="2012-01" db="EMBL/GenBank/DDBJ databases">
        <title>The Genome Sequence of Oreochromis niloticus (Nile Tilapia).</title>
        <authorList>
            <consortium name="Broad Institute Genome Assembly Team"/>
            <consortium name="Broad Institute Sequencing Platform"/>
            <person name="Di Palma F."/>
            <person name="Johnson J."/>
            <person name="Lander E.S."/>
            <person name="Lindblad-Toh K."/>
        </authorList>
    </citation>
    <scope>NUCLEOTIDE SEQUENCE [LARGE SCALE GENOMIC DNA]</scope>
</reference>
<dbReference type="SUPFAM" id="SSF117839">
    <property type="entry name" value="WWE domain"/>
    <property type="match status" value="2"/>
</dbReference>
<dbReference type="Proteomes" id="UP000005207">
    <property type="component" value="Linkage group LG17"/>
</dbReference>
<dbReference type="AlphaFoldDB" id="I3JZV8"/>
<evidence type="ECO:0000256" key="4">
    <source>
        <dbReference type="ARBA" id="ARBA00022833"/>
    </source>
</evidence>
<dbReference type="GO" id="GO:0005634">
    <property type="term" value="C:nucleus"/>
    <property type="evidence" value="ECO:0007669"/>
    <property type="project" value="UniProtKB-SubCell"/>
</dbReference>
<dbReference type="InParanoid" id="I3JZV8"/>
<feature type="domain" description="WWE" evidence="10">
    <location>
        <begin position="194"/>
        <end position="285"/>
    </location>
</feature>
<dbReference type="Pfam" id="PF02825">
    <property type="entry name" value="WWE"/>
    <property type="match status" value="2"/>
</dbReference>
<dbReference type="PANTHER" id="PTHR45740:SF14">
    <property type="entry name" value="NOVEL PROTEIN"/>
    <property type="match status" value="1"/>
</dbReference>
<feature type="zinc finger region" description="C3H1-type" evidence="7">
    <location>
        <begin position="71"/>
        <end position="93"/>
    </location>
</feature>
<dbReference type="SMART" id="SM00356">
    <property type="entry name" value="ZnF_C3H1"/>
    <property type="match status" value="2"/>
</dbReference>
<evidence type="ECO:0000313" key="12">
    <source>
        <dbReference type="Proteomes" id="UP000005207"/>
    </source>
</evidence>
<reference evidence="11" key="3">
    <citation type="submission" date="2025-09" db="UniProtKB">
        <authorList>
            <consortium name="Ensembl"/>
        </authorList>
    </citation>
    <scope>IDENTIFICATION</scope>
</reference>
<feature type="region of interest" description="Disordered" evidence="8">
    <location>
        <begin position="28"/>
        <end position="68"/>
    </location>
</feature>
<keyword evidence="12" id="KW-1185">Reference proteome</keyword>
<reference evidence="11" key="2">
    <citation type="submission" date="2025-08" db="UniProtKB">
        <authorList>
            <consortium name="Ensembl"/>
        </authorList>
    </citation>
    <scope>IDENTIFICATION</scope>
</reference>
<protein>
    <submittedName>
        <fullName evidence="11">Si:ch211-244b2.4</fullName>
    </submittedName>
</protein>
<evidence type="ECO:0000256" key="7">
    <source>
        <dbReference type="PROSITE-ProRule" id="PRU00723"/>
    </source>
</evidence>
<keyword evidence="2 7" id="KW-0479">Metal-binding</keyword>
<evidence type="ECO:0000259" key="9">
    <source>
        <dbReference type="PROSITE" id="PS50103"/>
    </source>
</evidence>
<dbReference type="Ensembl" id="ENSONIT00000014414.2">
    <property type="protein sequence ID" value="ENSONIP00000014403.2"/>
    <property type="gene ID" value="ENSONIG00000011444.2"/>
</dbReference>
<dbReference type="GO" id="GO:0003950">
    <property type="term" value="F:NAD+ poly-ADP-ribosyltransferase activity"/>
    <property type="evidence" value="ECO:0007669"/>
    <property type="project" value="TreeGrafter"/>
</dbReference>
<dbReference type="InterPro" id="IPR051712">
    <property type="entry name" value="ARTD-AVP"/>
</dbReference>
<organism evidence="11 12">
    <name type="scientific">Oreochromis niloticus</name>
    <name type="common">Nile tilapia</name>
    <name type="synonym">Tilapia nilotica</name>
    <dbReference type="NCBI Taxonomy" id="8128"/>
    <lineage>
        <taxon>Eukaryota</taxon>
        <taxon>Metazoa</taxon>
        <taxon>Chordata</taxon>
        <taxon>Craniata</taxon>
        <taxon>Vertebrata</taxon>
        <taxon>Euteleostomi</taxon>
        <taxon>Actinopterygii</taxon>
        <taxon>Neopterygii</taxon>
        <taxon>Teleostei</taxon>
        <taxon>Neoteleostei</taxon>
        <taxon>Acanthomorphata</taxon>
        <taxon>Ovalentaria</taxon>
        <taxon>Cichlomorphae</taxon>
        <taxon>Cichliformes</taxon>
        <taxon>Cichlidae</taxon>
        <taxon>African cichlids</taxon>
        <taxon>Pseudocrenilabrinae</taxon>
        <taxon>Oreochromini</taxon>
        <taxon>Oreochromis</taxon>
    </lineage>
</organism>
<dbReference type="GeneTree" id="ENSGT00940000164581"/>
<dbReference type="GO" id="GO:0008270">
    <property type="term" value="F:zinc ion binding"/>
    <property type="evidence" value="ECO:0007669"/>
    <property type="project" value="UniProtKB-KW"/>
</dbReference>
<dbReference type="InterPro" id="IPR000571">
    <property type="entry name" value="Znf_CCCH"/>
</dbReference>
<dbReference type="InterPro" id="IPR004170">
    <property type="entry name" value="WWE_dom"/>
</dbReference>
<evidence type="ECO:0000256" key="6">
    <source>
        <dbReference type="ARBA" id="ARBA00024347"/>
    </source>
</evidence>
<dbReference type="Gene3D" id="3.30.720.50">
    <property type="match status" value="2"/>
</dbReference>
<evidence type="ECO:0000256" key="8">
    <source>
        <dbReference type="SAM" id="MobiDB-lite"/>
    </source>
</evidence>
<evidence type="ECO:0000256" key="3">
    <source>
        <dbReference type="ARBA" id="ARBA00022771"/>
    </source>
</evidence>
<keyword evidence="5" id="KW-0539">Nucleus</keyword>
<proteinExistence type="inferred from homology"/>
<accession>I3JZV8</accession>
<dbReference type="Pfam" id="PF00642">
    <property type="entry name" value="zf-CCCH"/>
    <property type="match status" value="1"/>
</dbReference>
<feature type="compositionally biased region" description="Acidic residues" evidence="8">
    <location>
        <begin position="38"/>
        <end position="68"/>
    </location>
</feature>
<evidence type="ECO:0000256" key="2">
    <source>
        <dbReference type="ARBA" id="ARBA00022723"/>
    </source>
</evidence>
<dbReference type="STRING" id="8128.ENSONIP00000014403"/>
<keyword evidence="3 7" id="KW-0863">Zinc-finger</keyword>
<dbReference type="FunCoup" id="I3JZV8">
    <property type="interactions" value="36"/>
</dbReference>
<dbReference type="PROSITE" id="PS50918">
    <property type="entry name" value="WWE"/>
    <property type="match status" value="2"/>
</dbReference>
<dbReference type="OMA" id="GRYYQWQ"/>
<name>I3JZV8_ORENI</name>
<feature type="domain" description="WWE" evidence="10">
    <location>
        <begin position="296"/>
        <end position="367"/>
    </location>
</feature>
<evidence type="ECO:0000256" key="5">
    <source>
        <dbReference type="ARBA" id="ARBA00023242"/>
    </source>
</evidence>
<dbReference type="GO" id="GO:1990404">
    <property type="term" value="F:NAD+-protein mono-ADP-ribosyltransferase activity"/>
    <property type="evidence" value="ECO:0007669"/>
    <property type="project" value="TreeGrafter"/>
</dbReference>
<comment type="similarity">
    <text evidence="6">Belongs to the ARTD/PARP family.</text>
</comment>
<sequence length="367" mass="42032">RIHLYIEGTKYESISCIILLLFCPEADDESTSLNDSDVSNESDSTEPSDEEDNEEDDEEDDEEDNEEEVLPCKFYNKGNCRDGERCAYLHVCKYALKGNCRYNSKCRLNHTVSQGVSSSASSRALDRSSSSGVQRLTDGRYYQWQLNNGRGWKDVENDHILEAQYSLPHTKSIKIYNTSYGAVSIDFKRMKVLGKKLRVRRLDDGNTVWIWYCMLGRHWIKYGAKDSKGVSTPVKSSDIEEKFQRNPTSSFTFNINGETFELKFKEMRQVSKNRKRKVTRRPLYRQPQAVAGVALATSGFQNLSLGTKPQWEFEGDSGKWHKFKHRKRTSTDCSVTSDDIESKYQQNNSGTMLFTVAGQSYKLDFGG</sequence>
<dbReference type="PANTHER" id="PTHR45740">
    <property type="entry name" value="POLY [ADP-RIBOSE] POLYMERASE"/>
    <property type="match status" value="1"/>
</dbReference>
<evidence type="ECO:0000259" key="10">
    <source>
        <dbReference type="PROSITE" id="PS50918"/>
    </source>
</evidence>
<evidence type="ECO:0000256" key="1">
    <source>
        <dbReference type="ARBA" id="ARBA00004123"/>
    </source>
</evidence>
<evidence type="ECO:0000313" key="11">
    <source>
        <dbReference type="Ensembl" id="ENSONIP00000014403.2"/>
    </source>
</evidence>
<dbReference type="Pfam" id="PF23466">
    <property type="entry name" value="WWE_4"/>
    <property type="match status" value="1"/>
</dbReference>
<dbReference type="InterPro" id="IPR037197">
    <property type="entry name" value="WWE_dom_sf"/>
</dbReference>
<gene>
    <name evidence="11" type="primary">si:ch211-244b2.4</name>
</gene>
<keyword evidence="4 7" id="KW-0862">Zinc</keyword>
<dbReference type="Pfam" id="PF14608">
    <property type="entry name" value="zf-CCCH_2"/>
    <property type="match status" value="1"/>
</dbReference>
<dbReference type="PROSITE" id="PS50103">
    <property type="entry name" value="ZF_C3H1"/>
    <property type="match status" value="1"/>
</dbReference>